<dbReference type="AlphaFoldDB" id="A0ABD1YMU2"/>
<proteinExistence type="predicted"/>
<evidence type="ECO:0000313" key="1">
    <source>
        <dbReference type="EMBL" id="KAL2631739.1"/>
    </source>
</evidence>
<keyword evidence="2" id="KW-1185">Reference proteome</keyword>
<accession>A0ABD1YMU2</accession>
<organism evidence="1 2">
    <name type="scientific">Riccia fluitans</name>
    <dbReference type="NCBI Taxonomy" id="41844"/>
    <lineage>
        <taxon>Eukaryota</taxon>
        <taxon>Viridiplantae</taxon>
        <taxon>Streptophyta</taxon>
        <taxon>Embryophyta</taxon>
        <taxon>Marchantiophyta</taxon>
        <taxon>Marchantiopsida</taxon>
        <taxon>Marchantiidae</taxon>
        <taxon>Marchantiales</taxon>
        <taxon>Ricciaceae</taxon>
        <taxon>Riccia</taxon>
    </lineage>
</organism>
<name>A0ABD1YMU2_9MARC</name>
<reference evidence="1 2" key="1">
    <citation type="submission" date="2024-09" db="EMBL/GenBank/DDBJ databases">
        <title>Chromosome-scale assembly of Riccia fluitans.</title>
        <authorList>
            <person name="Paukszto L."/>
            <person name="Sawicki J."/>
            <person name="Karawczyk K."/>
            <person name="Piernik-Szablinska J."/>
            <person name="Szczecinska M."/>
            <person name="Mazdziarz M."/>
        </authorList>
    </citation>
    <scope>NUCLEOTIDE SEQUENCE [LARGE SCALE GENOMIC DNA]</scope>
    <source>
        <strain evidence="1">Rf_01</strain>
        <tissue evidence="1">Aerial parts of the thallus</tissue>
    </source>
</reference>
<dbReference type="Proteomes" id="UP001605036">
    <property type="component" value="Unassembled WGS sequence"/>
</dbReference>
<dbReference type="EMBL" id="JBHFFA010000004">
    <property type="protein sequence ID" value="KAL2631739.1"/>
    <property type="molecule type" value="Genomic_DNA"/>
</dbReference>
<gene>
    <name evidence="1" type="ORF">R1flu_016425</name>
</gene>
<protein>
    <submittedName>
        <fullName evidence="1">Uncharacterized protein</fullName>
    </submittedName>
</protein>
<comment type="caution">
    <text evidence="1">The sequence shown here is derived from an EMBL/GenBank/DDBJ whole genome shotgun (WGS) entry which is preliminary data.</text>
</comment>
<evidence type="ECO:0000313" key="2">
    <source>
        <dbReference type="Proteomes" id="UP001605036"/>
    </source>
</evidence>
<sequence length="112" mass="12817">MYENLTQILIETVYLENRMGLTYIDLILEASARLKNNEERVNGFLEEVKKLSGLTKDALASLADVKDLQKTNEKRIAELIEEKATAAVLEGTLRQANRWLNCKLPKKPTRKQ</sequence>